<dbReference type="Gene3D" id="1.10.238.260">
    <property type="match status" value="1"/>
</dbReference>
<dbReference type="GO" id="GO:0009098">
    <property type="term" value="P:L-leucine biosynthetic process"/>
    <property type="evidence" value="ECO:0007669"/>
    <property type="project" value="InterPro"/>
</dbReference>
<dbReference type="RefSeq" id="WP_039721948.1">
    <property type="nucleotide sequence ID" value="NZ_CP037899.1"/>
</dbReference>
<organism evidence="12 14">
    <name type="scientific">Methylacidiphilum kamchatkense Kam1</name>
    <dbReference type="NCBI Taxonomy" id="1202785"/>
    <lineage>
        <taxon>Bacteria</taxon>
        <taxon>Pseudomonadati</taxon>
        <taxon>Verrucomicrobiota</taxon>
        <taxon>Methylacidiphilae</taxon>
        <taxon>Methylacidiphilales</taxon>
        <taxon>Methylacidiphilaceae</taxon>
        <taxon>Methylacidiphilum (ex Ratnadevi et al. 2023)</taxon>
    </lineage>
</organism>
<dbReference type="InterPro" id="IPR036230">
    <property type="entry name" value="LeuA_allosteric_dom_sf"/>
</dbReference>
<dbReference type="Pfam" id="PF08502">
    <property type="entry name" value="LeuA_dimer"/>
    <property type="match status" value="1"/>
</dbReference>
<evidence type="ECO:0000256" key="9">
    <source>
        <dbReference type="RuleBase" id="RU003523"/>
    </source>
</evidence>
<feature type="domain" description="Pyruvate carboxyltransferase" evidence="10">
    <location>
        <begin position="9"/>
        <end position="274"/>
    </location>
</feature>
<accession>A0A0C1UNC5</accession>
<dbReference type="EC" id="2.3.3.21" evidence="8"/>
<dbReference type="Gene3D" id="3.30.160.270">
    <property type="match status" value="1"/>
</dbReference>
<evidence type="ECO:0000313" key="11">
    <source>
        <dbReference type="EMBL" id="KIE58094.1"/>
    </source>
</evidence>
<comment type="catalytic activity">
    <reaction evidence="7">
        <text>pyruvate + acetyl-CoA + H2O = (3R)-citramalate + CoA + H(+)</text>
        <dbReference type="Rhea" id="RHEA:19045"/>
        <dbReference type="ChEBI" id="CHEBI:15361"/>
        <dbReference type="ChEBI" id="CHEBI:15377"/>
        <dbReference type="ChEBI" id="CHEBI:15378"/>
        <dbReference type="ChEBI" id="CHEBI:30934"/>
        <dbReference type="ChEBI" id="CHEBI:57287"/>
        <dbReference type="ChEBI" id="CHEBI:57288"/>
        <dbReference type="EC" id="2.3.3.21"/>
    </reaction>
</comment>
<sequence length="529" mass="58886">MHTAATNQLVLYDTTLRDGAQGEDIHFSLSDKLRIAKRLDEFGIAYIEGGWPGSNPKDFSFFSQVKSLNLKQAKIAAFGSTRKAKLSVEEDQQIRLLLEAQSPVVTIVGKSWLLHVFEVLKTSEEENLAMIRDSVQFLKSHGREVIFDAEHFFDGYKSNKDYALQCIKEAEEAGADFIVLCDTNGGSLPWEIGQITSEVCSSCKVPIGIHTHNDGELAVANALWAIKAGARQVQGTINGYGERTGNCNLISVIANLELKMGQKVLPDGKLKELRELSLFVDEIANVRPNPKAPFVGRSAFAHKGGTHVNALQKLLRSYEHIDPALVGNHRRILVGELSGKSNIVLKAKELGIALEENNPNIQRVLNKIKELEAKGYEFESAEASFALLLRKILAPYPSFFHLMEYHVSIRQLPSKNYKVCEATIKISIHGERVYTVAEGDGPVHALDRALREALVKFYPEIGQLRLEDYKVRIIDSTEGTASSIRVWVESTDGKEIWSTVGVSHDIVEASWLALFDSIEYWLLKKTENG</sequence>
<evidence type="ECO:0000313" key="14">
    <source>
        <dbReference type="Proteomes" id="UP000315925"/>
    </source>
</evidence>
<evidence type="ECO:0000259" key="10">
    <source>
        <dbReference type="PROSITE" id="PS50991"/>
    </source>
</evidence>
<dbReference type="InterPro" id="IPR054691">
    <property type="entry name" value="LeuA/HCS_post-cat"/>
</dbReference>
<dbReference type="GO" id="GO:0003852">
    <property type="term" value="F:2-isopropylmalate synthase activity"/>
    <property type="evidence" value="ECO:0007669"/>
    <property type="project" value="InterPro"/>
</dbReference>
<evidence type="ECO:0000256" key="3">
    <source>
        <dbReference type="ARBA" id="ARBA00022605"/>
    </source>
</evidence>
<dbReference type="Gene3D" id="3.20.20.70">
    <property type="entry name" value="Aldolase class I"/>
    <property type="match status" value="1"/>
</dbReference>
<keyword evidence="6" id="KW-0100">Branched-chain amino acid biosynthesis</keyword>
<dbReference type="SUPFAM" id="SSF110921">
    <property type="entry name" value="2-isopropylmalate synthase LeuA, allosteric (dimerisation) domain"/>
    <property type="match status" value="1"/>
</dbReference>
<gene>
    <name evidence="11" type="ORF">A946_09300</name>
    <name evidence="12" type="ORF">kam1_336</name>
</gene>
<dbReference type="SUPFAM" id="SSF51569">
    <property type="entry name" value="Aldolase"/>
    <property type="match status" value="1"/>
</dbReference>
<evidence type="ECO:0000313" key="12">
    <source>
        <dbReference type="EMBL" id="QDQ41589.1"/>
    </source>
</evidence>
<dbReference type="STRING" id="1202785.A946_09300"/>
<dbReference type="Proteomes" id="UP000031594">
    <property type="component" value="Unassembled WGS sequence"/>
</dbReference>
<dbReference type="PROSITE" id="PS00815">
    <property type="entry name" value="AIPM_HOMOCIT_SYNTH_1"/>
    <property type="match status" value="1"/>
</dbReference>
<evidence type="ECO:0000256" key="7">
    <source>
        <dbReference type="ARBA" id="ARBA00048263"/>
    </source>
</evidence>
<evidence type="ECO:0000256" key="8">
    <source>
        <dbReference type="NCBIfam" id="TIGR00977"/>
    </source>
</evidence>
<dbReference type="SMART" id="SM00917">
    <property type="entry name" value="LeuA_dimer"/>
    <property type="match status" value="1"/>
</dbReference>
<name>A0A0C1UNC5_9BACT</name>
<evidence type="ECO:0000256" key="2">
    <source>
        <dbReference type="ARBA" id="ARBA00006154"/>
    </source>
</evidence>
<dbReference type="GO" id="GO:0009097">
    <property type="term" value="P:isoleucine biosynthetic process"/>
    <property type="evidence" value="ECO:0007669"/>
    <property type="project" value="UniProtKB-UniRule"/>
</dbReference>
<dbReference type="InterPro" id="IPR002034">
    <property type="entry name" value="AIPM/Hcit_synth_CS"/>
</dbReference>
<dbReference type="InterPro" id="IPR000891">
    <property type="entry name" value="PYR_CT"/>
</dbReference>
<dbReference type="EMBL" id="CP037899">
    <property type="protein sequence ID" value="QDQ41589.1"/>
    <property type="molecule type" value="Genomic_DNA"/>
</dbReference>
<dbReference type="AlphaFoldDB" id="A0A0C1UNC5"/>
<dbReference type="InterPro" id="IPR013709">
    <property type="entry name" value="2-isopropylmalate_synth_dimer"/>
</dbReference>
<evidence type="ECO:0000313" key="13">
    <source>
        <dbReference type="Proteomes" id="UP000031594"/>
    </source>
</evidence>
<dbReference type="Pfam" id="PF22617">
    <property type="entry name" value="HCS_D2"/>
    <property type="match status" value="1"/>
</dbReference>
<evidence type="ECO:0000256" key="1">
    <source>
        <dbReference type="ARBA" id="ARBA00004743"/>
    </source>
</evidence>
<keyword evidence="13" id="KW-1185">Reference proteome</keyword>
<dbReference type="EMBL" id="JQNX01000007">
    <property type="protein sequence ID" value="KIE58094.1"/>
    <property type="molecule type" value="Genomic_DNA"/>
</dbReference>
<dbReference type="UniPathway" id="UPA00047">
    <property type="reaction ID" value="UER00066"/>
</dbReference>
<keyword evidence="5 9" id="KW-0808">Transferase</keyword>
<evidence type="ECO:0000256" key="4">
    <source>
        <dbReference type="ARBA" id="ARBA00022624"/>
    </source>
</evidence>
<dbReference type="OrthoDB" id="9804858at2"/>
<keyword evidence="4" id="KW-0412">Isoleucine biosynthesis</keyword>
<comment type="pathway">
    <text evidence="1">Amino-acid biosynthesis; L-isoleucine biosynthesis; 2-oxobutanoate from pyruvate: step 1/3.</text>
</comment>
<proteinExistence type="inferred from homology"/>
<reference evidence="14" key="3">
    <citation type="submission" date="2019-03" db="EMBL/GenBank/DDBJ databases">
        <title>Complete genome of Methylacidiphilum kamchatkense Kam1.</title>
        <authorList>
            <person name="Kruse T."/>
            <person name="Murarilal Ratnadevi C."/>
            <person name="Erikstad H.-A."/>
            <person name="Birkeland N.-K."/>
        </authorList>
    </citation>
    <scope>NUCLEOTIDE SEQUENCE [LARGE SCALE GENOMIC DNA]</scope>
    <source>
        <strain evidence="14">kam1</strain>
    </source>
</reference>
<reference evidence="12" key="2">
    <citation type="journal article" date="2019" name="BMC Genomics">
        <title>Complete genome sequence analysis of the thermoacidophilic verrucomicrobial methanotroph 'Candidatus Methylacidiphilum kamchatkense' strain Kam1 and comparison with its closest relatives.</title>
        <authorList>
            <person name="Kruse T."/>
            <person name="Ratnadevi C.M."/>
            <person name="Erikstad H.A."/>
            <person name="Birkeland N.K."/>
        </authorList>
    </citation>
    <scope>NUCLEOTIDE SEQUENCE</scope>
    <source>
        <strain evidence="12">Kam1</strain>
    </source>
</reference>
<dbReference type="NCBIfam" id="TIGR00977">
    <property type="entry name" value="citramal_synth"/>
    <property type="match status" value="1"/>
</dbReference>
<keyword evidence="12" id="KW-0012">Acyltransferase</keyword>
<dbReference type="KEGG" id="mkc:kam1_336"/>
<evidence type="ECO:0000256" key="5">
    <source>
        <dbReference type="ARBA" id="ARBA00022679"/>
    </source>
</evidence>
<dbReference type="Proteomes" id="UP000315925">
    <property type="component" value="Chromosome"/>
</dbReference>
<dbReference type="InterPro" id="IPR005675">
    <property type="entry name" value="Citramal_synthase"/>
</dbReference>
<dbReference type="PANTHER" id="PTHR43538">
    <property type="entry name" value="ALPHA-IPM SYNTHASE/HOMOCITRATE SYNTHASE"/>
    <property type="match status" value="1"/>
</dbReference>
<dbReference type="PROSITE" id="PS50991">
    <property type="entry name" value="PYR_CT"/>
    <property type="match status" value="1"/>
</dbReference>
<keyword evidence="3" id="KW-0028">Amino-acid biosynthesis</keyword>
<reference evidence="11 13" key="1">
    <citation type="submission" date="2014-08" db="EMBL/GenBank/DDBJ databases">
        <title>Methylacidiphilum kamchatkense strain Kam1 draft genome sequence.</title>
        <authorList>
            <person name="Birkeland N.-K."/>
            <person name="Erikstad H.A."/>
        </authorList>
    </citation>
    <scope>NUCLEOTIDE SEQUENCE [LARGE SCALE GENOMIC DNA]</scope>
    <source>
        <strain evidence="11 13">Kam1</strain>
    </source>
</reference>
<dbReference type="Pfam" id="PF00682">
    <property type="entry name" value="HMGL-like"/>
    <property type="match status" value="1"/>
</dbReference>
<dbReference type="PANTHER" id="PTHR43538:SF1">
    <property type="entry name" value="(R)-CITRAMALATE SYNTHASE"/>
    <property type="match status" value="1"/>
</dbReference>
<evidence type="ECO:0000256" key="6">
    <source>
        <dbReference type="ARBA" id="ARBA00023304"/>
    </source>
</evidence>
<dbReference type="CDD" id="cd07941">
    <property type="entry name" value="DRE_TIM_LeuA3"/>
    <property type="match status" value="1"/>
</dbReference>
<dbReference type="InterPro" id="IPR013785">
    <property type="entry name" value="Aldolase_TIM"/>
</dbReference>
<protein>
    <recommendedName>
        <fullName evidence="8">Citramalate synthase</fullName>
        <ecNumber evidence="8">2.3.3.21</ecNumber>
    </recommendedName>
</protein>
<comment type="similarity">
    <text evidence="2 9">Belongs to the alpha-IPM synthase/homocitrate synthase family.</text>
</comment>
<dbReference type="GO" id="GO:0043714">
    <property type="term" value="F:(R)-citramalate synthase activity"/>
    <property type="evidence" value="ECO:0007669"/>
    <property type="project" value="UniProtKB-UniRule"/>
</dbReference>